<dbReference type="SUPFAM" id="SSF53955">
    <property type="entry name" value="Lysozyme-like"/>
    <property type="match status" value="1"/>
</dbReference>
<evidence type="ECO:0000313" key="5">
    <source>
        <dbReference type="EMBL" id="KUM91716.1"/>
    </source>
</evidence>
<dbReference type="Proteomes" id="UP000054241">
    <property type="component" value="Unassembled WGS sequence"/>
</dbReference>
<dbReference type="InterPro" id="IPR010618">
    <property type="entry name" value="RPF"/>
</dbReference>
<evidence type="ECO:0000259" key="4">
    <source>
        <dbReference type="Pfam" id="PF06737"/>
    </source>
</evidence>
<evidence type="ECO:0000256" key="1">
    <source>
        <dbReference type="ARBA" id="ARBA00010830"/>
    </source>
</evidence>
<organism evidence="5 6">
    <name type="scientific">Streptomyces cellostaticus</name>
    <dbReference type="NCBI Taxonomy" id="67285"/>
    <lineage>
        <taxon>Bacteria</taxon>
        <taxon>Bacillati</taxon>
        <taxon>Actinomycetota</taxon>
        <taxon>Actinomycetes</taxon>
        <taxon>Kitasatosporales</taxon>
        <taxon>Streptomycetaceae</taxon>
        <taxon>Streptomyces</taxon>
    </lineage>
</organism>
<dbReference type="Pfam" id="PF06737">
    <property type="entry name" value="Transglycosylas"/>
    <property type="match status" value="1"/>
</dbReference>
<dbReference type="OrthoDB" id="1404170at2"/>
<keyword evidence="6" id="KW-1185">Reference proteome</keyword>
<evidence type="ECO:0000256" key="3">
    <source>
        <dbReference type="SAM" id="MobiDB-lite"/>
    </source>
</evidence>
<keyword evidence="2" id="KW-0378">Hydrolase</keyword>
<comment type="similarity">
    <text evidence="1">Belongs to the transglycosylase family. Rpf subfamily.</text>
</comment>
<gene>
    <name evidence="5" type="ORF">AQI88_35450</name>
</gene>
<proteinExistence type="inferred from homology"/>
<reference evidence="5 6" key="1">
    <citation type="submission" date="2015-10" db="EMBL/GenBank/DDBJ databases">
        <title>Draft genome sequence of Streptomyces cellostaticus DSM 40189, type strain for the species Streptomyces cellostaticus.</title>
        <authorList>
            <person name="Ruckert C."/>
            <person name="Winkler A."/>
            <person name="Kalinowski J."/>
            <person name="Kampfer P."/>
            <person name="Glaeser S."/>
        </authorList>
    </citation>
    <scope>NUCLEOTIDE SEQUENCE [LARGE SCALE GENOMIC DNA]</scope>
    <source>
        <strain evidence="5 6">DSM 40189</strain>
    </source>
</reference>
<dbReference type="STRING" id="67285.AQI88_35450"/>
<comment type="caution">
    <text evidence="5">The sequence shown here is derived from an EMBL/GenBank/DDBJ whole genome shotgun (WGS) entry which is preliminary data.</text>
</comment>
<dbReference type="CDD" id="cd13925">
    <property type="entry name" value="RPF"/>
    <property type="match status" value="1"/>
</dbReference>
<evidence type="ECO:0000313" key="6">
    <source>
        <dbReference type="Proteomes" id="UP000054241"/>
    </source>
</evidence>
<dbReference type="EMBL" id="LMWL01000069">
    <property type="protein sequence ID" value="KUM91716.1"/>
    <property type="molecule type" value="Genomic_DNA"/>
</dbReference>
<dbReference type="Gene3D" id="1.10.530.10">
    <property type="match status" value="1"/>
</dbReference>
<name>A0A117PU47_9ACTN</name>
<dbReference type="InterPro" id="IPR023346">
    <property type="entry name" value="Lysozyme-like_dom_sf"/>
</dbReference>
<sequence>MNARPRHRRTTPPRLLPSLCIALTVGSFGIVLPLLGPGVSDAASGTTWDRVARCESGGNWSLNTGNGNYGGLQFTQPTWVAYRGTAYAPRADLASRAEQITVAEALLARQGPGAWPVCSARAHLTRDGGQSEPARRPSGPRHAAPKSRSRGGTAQRPDRSCTVND</sequence>
<evidence type="ECO:0000256" key="2">
    <source>
        <dbReference type="ARBA" id="ARBA00022801"/>
    </source>
</evidence>
<feature type="domain" description="Resuscitation-promoting factor core lysozyme-like" evidence="4">
    <location>
        <begin position="43"/>
        <end position="118"/>
    </location>
</feature>
<dbReference type="GO" id="GO:0016787">
    <property type="term" value="F:hydrolase activity"/>
    <property type="evidence" value="ECO:0007669"/>
    <property type="project" value="UniProtKB-KW"/>
</dbReference>
<accession>A0A117PU47</accession>
<protein>
    <recommendedName>
        <fullName evidence="4">Resuscitation-promoting factor core lysozyme-like domain-containing protein</fullName>
    </recommendedName>
</protein>
<dbReference type="AlphaFoldDB" id="A0A117PU47"/>
<feature type="region of interest" description="Disordered" evidence="3">
    <location>
        <begin position="125"/>
        <end position="165"/>
    </location>
</feature>
<dbReference type="RefSeq" id="WP_067007671.1">
    <property type="nucleotide sequence ID" value="NZ_BNDU01000004.1"/>
</dbReference>